<protein>
    <submittedName>
        <fullName evidence="1">Uncharacterized protein</fullName>
    </submittedName>
</protein>
<gene>
    <name evidence="1" type="ORF">ECRASSUSDP1_LOCUS22128</name>
</gene>
<comment type="caution">
    <text evidence="1">The sequence shown here is derived from an EMBL/GenBank/DDBJ whole genome shotgun (WGS) entry which is preliminary data.</text>
</comment>
<proteinExistence type="predicted"/>
<dbReference type="Proteomes" id="UP001295684">
    <property type="component" value="Unassembled WGS sequence"/>
</dbReference>
<sequence>MNRILLRAGLCNRQQLARNFTSMRPAFYRYFSTGIKGVSGNSETIIEDQYFYNPTKSIDIRGGTFTVFDNTKASEGQYVSPYEVKETITKNTIGIIVSMVIEHSLIPMYFIPSTYFAINMLYRVSQYMTRAVNQVVLLKCGTKVQVTFKLGGSETWNINDISKNIDEKALVETFAEPYLFPITVKNKGTYYLYGHGHSAIKDGEIFRAIINGRSISLD</sequence>
<dbReference type="AlphaFoldDB" id="A0AAD2D4E6"/>
<evidence type="ECO:0000313" key="2">
    <source>
        <dbReference type="Proteomes" id="UP001295684"/>
    </source>
</evidence>
<keyword evidence="2" id="KW-1185">Reference proteome</keyword>
<accession>A0AAD2D4E6</accession>
<organism evidence="1 2">
    <name type="scientific">Euplotes crassus</name>
    <dbReference type="NCBI Taxonomy" id="5936"/>
    <lineage>
        <taxon>Eukaryota</taxon>
        <taxon>Sar</taxon>
        <taxon>Alveolata</taxon>
        <taxon>Ciliophora</taxon>
        <taxon>Intramacronucleata</taxon>
        <taxon>Spirotrichea</taxon>
        <taxon>Hypotrichia</taxon>
        <taxon>Euplotida</taxon>
        <taxon>Euplotidae</taxon>
        <taxon>Moneuplotes</taxon>
    </lineage>
</organism>
<evidence type="ECO:0000313" key="1">
    <source>
        <dbReference type="EMBL" id="CAI2380689.1"/>
    </source>
</evidence>
<name>A0AAD2D4E6_EUPCR</name>
<dbReference type="EMBL" id="CAMPGE010022661">
    <property type="protein sequence ID" value="CAI2380689.1"/>
    <property type="molecule type" value="Genomic_DNA"/>
</dbReference>
<reference evidence="1" key="1">
    <citation type="submission" date="2023-07" db="EMBL/GenBank/DDBJ databases">
        <authorList>
            <consortium name="AG Swart"/>
            <person name="Singh M."/>
            <person name="Singh A."/>
            <person name="Seah K."/>
            <person name="Emmerich C."/>
        </authorList>
    </citation>
    <scope>NUCLEOTIDE SEQUENCE</scope>
    <source>
        <strain evidence="1">DP1</strain>
    </source>
</reference>